<keyword evidence="2" id="KW-0229">DNA integration</keyword>
<protein>
    <recommendedName>
        <fullName evidence="5">Tyr recombinase domain-containing protein</fullName>
    </recommendedName>
</protein>
<dbReference type="GO" id="GO:0003677">
    <property type="term" value="F:DNA binding"/>
    <property type="evidence" value="ECO:0007669"/>
    <property type="project" value="UniProtKB-KW"/>
</dbReference>
<dbReference type="Gene3D" id="1.10.443.10">
    <property type="entry name" value="Intergrase catalytic core"/>
    <property type="match status" value="1"/>
</dbReference>
<dbReference type="InterPro" id="IPR002104">
    <property type="entry name" value="Integrase_catalytic"/>
</dbReference>
<gene>
    <name evidence="6" type="ORF">NWE54_04845</name>
</gene>
<evidence type="ECO:0000256" key="4">
    <source>
        <dbReference type="ARBA" id="ARBA00023172"/>
    </source>
</evidence>
<dbReference type="InterPro" id="IPR011010">
    <property type="entry name" value="DNA_brk_join_enz"/>
</dbReference>
<organism evidence="6">
    <name type="scientific">Bosea sp. NBC_00436</name>
    <dbReference type="NCBI Taxonomy" id="2969620"/>
    <lineage>
        <taxon>Bacteria</taxon>
        <taxon>Pseudomonadati</taxon>
        <taxon>Pseudomonadota</taxon>
        <taxon>Alphaproteobacteria</taxon>
        <taxon>Hyphomicrobiales</taxon>
        <taxon>Boseaceae</taxon>
        <taxon>Bosea</taxon>
    </lineage>
</organism>
<sequence>MMEEVGVRREVVARSLEALAVEMDRLKRAAFSAGLRALPGSVSEDDDPELIAYDEERRKVHAARRDTLHAVRQQLEGIGQALAQDGAAWSAERDMYDHLLSRASAIPAIVPAPTLPTTAPAPIATSLPLLSATISHYLAQKREADVSERHVDGLSRRFRAFMEHVGDKPLNEYRASDLQSFVSTLARVPANWAKEAAIKDVSARAAAEWNAARRHPLPMMAEGTINLGYARPIRTWFGWLALEHNVSNPFDGLRLKVPKSAKASVRRKPLTVAELNQWFAYAAHDRRPDDRWLPLLGFLTGARIAELVFAQGRDLRPFGDSWALDLMSPLVDKKTRRETRRPLKNAGSARLVALHSALVDAGFVAWARKTPPDGWLFPALHADVLRPSDAASKRQNGRMEKAGVHQPIVKVFHSLRHSANDWLKRGVGLPDALVRRQMGHTAEDSAEAYGDDPLLPDEIARIAAAPLPEGLDISPYLQAFSPRLPGKAGRPRKT</sequence>
<accession>A0A9E8CMJ2</accession>
<keyword evidence="4" id="KW-0233">DNA recombination</keyword>
<dbReference type="PANTHER" id="PTHR30349:SF41">
    <property type="entry name" value="INTEGRASE_RECOMBINASE PROTEIN MJ0367-RELATED"/>
    <property type="match status" value="1"/>
</dbReference>
<evidence type="ECO:0000256" key="3">
    <source>
        <dbReference type="ARBA" id="ARBA00023125"/>
    </source>
</evidence>
<dbReference type="PANTHER" id="PTHR30349">
    <property type="entry name" value="PHAGE INTEGRASE-RELATED"/>
    <property type="match status" value="1"/>
</dbReference>
<evidence type="ECO:0000259" key="5">
    <source>
        <dbReference type="PROSITE" id="PS51898"/>
    </source>
</evidence>
<dbReference type="AlphaFoldDB" id="A0A9E8CMJ2"/>
<dbReference type="InterPro" id="IPR013762">
    <property type="entry name" value="Integrase-like_cat_sf"/>
</dbReference>
<proteinExistence type="inferred from homology"/>
<dbReference type="GO" id="GO:0006310">
    <property type="term" value="P:DNA recombination"/>
    <property type="evidence" value="ECO:0007669"/>
    <property type="project" value="UniProtKB-KW"/>
</dbReference>
<dbReference type="GO" id="GO:0015074">
    <property type="term" value="P:DNA integration"/>
    <property type="evidence" value="ECO:0007669"/>
    <property type="project" value="UniProtKB-KW"/>
</dbReference>
<dbReference type="InterPro" id="IPR050090">
    <property type="entry name" value="Tyrosine_recombinase_XerCD"/>
</dbReference>
<dbReference type="Pfam" id="PF00589">
    <property type="entry name" value="Phage_integrase"/>
    <property type="match status" value="1"/>
</dbReference>
<dbReference type="SUPFAM" id="SSF56349">
    <property type="entry name" value="DNA breaking-rejoining enzymes"/>
    <property type="match status" value="1"/>
</dbReference>
<dbReference type="PROSITE" id="PS51898">
    <property type="entry name" value="TYR_RECOMBINASE"/>
    <property type="match status" value="1"/>
</dbReference>
<reference evidence="6" key="1">
    <citation type="submission" date="2022-08" db="EMBL/GenBank/DDBJ databases">
        <title>Complete Genome Sequences of 2 Bosea sp. soil isolates.</title>
        <authorList>
            <person name="Alvarez Arevalo M."/>
            <person name="Sterndorff E.B."/>
            <person name="Faurdal D."/>
            <person name="Joergensen T.S."/>
            <person name="Weber T."/>
        </authorList>
    </citation>
    <scope>NUCLEOTIDE SEQUENCE</scope>
    <source>
        <strain evidence="6">NBC_00436</strain>
    </source>
</reference>
<evidence type="ECO:0000256" key="2">
    <source>
        <dbReference type="ARBA" id="ARBA00022908"/>
    </source>
</evidence>
<evidence type="ECO:0000256" key="1">
    <source>
        <dbReference type="ARBA" id="ARBA00008857"/>
    </source>
</evidence>
<evidence type="ECO:0000313" key="6">
    <source>
        <dbReference type="EMBL" id="UZF88120.1"/>
    </source>
</evidence>
<keyword evidence="3" id="KW-0238">DNA-binding</keyword>
<name>A0A9E8CMJ2_9HYPH</name>
<dbReference type="EMBL" id="CP102774">
    <property type="protein sequence ID" value="UZF88120.1"/>
    <property type="molecule type" value="Genomic_DNA"/>
</dbReference>
<comment type="similarity">
    <text evidence="1">Belongs to the 'phage' integrase family.</text>
</comment>
<feature type="domain" description="Tyr recombinase" evidence="5">
    <location>
        <begin position="265"/>
        <end position="464"/>
    </location>
</feature>